<keyword evidence="8 12" id="KW-0406">Ion transport</keyword>
<evidence type="ECO:0000313" key="15">
    <source>
        <dbReference type="Proteomes" id="UP001153737"/>
    </source>
</evidence>
<dbReference type="Gene3D" id="1.10.287.770">
    <property type="entry name" value="YojJ-like"/>
    <property type="match status" value="1"/>
</dbReference>
<dbReference type="PRINTS" id="PR01078">
    <property type="entry name" value="AMINACHANNEL"/>
</dbReference>
<keyword evidence="11 12" id="KW-0407">Ion channel</keyword>
<gene>
    <name evidence="14" type="ORF">PHAECO_LOCUS1844</name>
</gene>
<evidence type="ECO:0000256" key="4">
    <source>
        <dbReference type="ARBA" id="ARBA00022461"/>
    </source>
</evidence>
<evidence type="ECO:0000256" key="9">
    <source>
        <dbReference type="ARBA" id="ARBA00023136"/>
    </source>
</evidence>
<keyword evidence="6 13" id="KW-1133">Transmembrane helix</keyword>
<feature type="transmembrane region" description="Helical" evidence="13">
    <location>
        <begin position="492"/>
        <end position="515"/>
    </location>
</feature>
<reference evidence="14" key="1">
    <citation type="submission" date="2022-01" db="EMBL/GenBank/DDBJ databases">
        <authorList>
            <person name="King R."/>
        </authorList>
    </citation>
    <scope>NUCLEOTIDE SEQUENCE</scope>
</reference>
<evidence type="ECO:0000256" key="12">
    <source>
        <dbReference type="RuleBase" id="RU000679"/>
    </source>
</evidence>
<evidence type="ECO:0000256" key="6">
    <source>
        <dbReference type="ARBA" id="ARBA00022989"/>
    </source>
</evidence>
<evidence type="ECO:0000256" key="11">
    <source>
        <dbReference type="ARBA" id="ARBA00023303"/>
    </source>
</evidence>
<dbReference type="Pfam" id="PF00858">
    <property type="entry name" value="ASC"/>
    <property type="match status" value="1"/>
</dbReference>
<evidence type="ECO:0000256" key="5">
    <source>
        <dbReference type="ARBA" id="ARBA00022692"/>
    </source>
</evidence>
<evidence type="ECO:0000256" key="8">
    <source>
        <dbReference type="ARBA" id="ARBA00023065"/>
    </source>
</evidence>
<evidence type="ECO:0000256" key="3">
    <source>
        <dbReference type="ARBA" id="ARBA00022448"/>
    </source>
</evidence>
<comment type="subcellular location">
    <subcellularLocation>
        <location evidence="1">Membrane</location>
        <topology evidence="1">Multi-pass membrane protein</topology>
    </subcellularLocation>
</comment>
<name>A0A9P0DDW2_PHACE</name>
<organism evidence="14 15">
    <name type="scientific">Phaedon cochleariae</name>
    <name type="common">Mustard beetle</name>
    <dbReference type="NCBI Taxonomy" id="80249"/>
    <lineage>
        <taxon>Eukaryota</taxon>
        <taxon>Metazoa</taxon>
        <taxon>Ecdysozoa</taxon>
        <taxon>Arthropoda</taxon>
        <taxon>Hexapoda</taxon>
        <taxon>Insecta</taxon>
        <taxon>Pterygota</taxon>
        <taxon>Neoptera</taxon>
        <taxon>Endopterygota</taxon>
        <taxon>Coleoptera</taxon>
        <taxon>Polyphaga</taxon>
        <taxon>Cucujiformia</taxon>
        <taxon>Chrysomeloidea</taxon>
        <taxon>Chrysomelidae</taxon>
        <taxon>Chrysomelinae</taxon>
        <taxon>Chrysomelini</taxon>
        <taxon>Phaedon</taxon>
    </lineage>
</organism>
<evidence type="ECO:0000256" key="13">
    <source>
        <dbReference type="SAM" id="Phobius"/>
    </source>
</evidence>
<dbReference type="AlphaFoldDB" id="A0A9P0DDW2"/>
<accession>A0A9P0DDW2</accession>
<keyword evidence="15" id="KW-1185">Reference proteome</keyword>
<reference evidence="14" key="2">
    <citation type="submission" date="2022-10" db="EMBL/GenBank/DDBJ databases">
        <authorList>
            <consortium name="ENA_rothamsted_submissions"/>
            <consortium name="culmorum"/>
            <person name="King R."/>
        </authorList>
    </citation>
    <scope>NUCLEOTIDE SEQUENCE</scope>
</reference>
<evidence type="ECO:0000313" key="14">
    <source>
        <dbReference type="EMBL" id="CAH1117523.1"/>
    </source>
</evidence>
<sequence>MIISSRMSLHKLAQSIIKVKYITIKMVGQNMIHKDLGKTVRFFCDNTSIPGFSWLAMKKLSCLERMFWIIINTTILITTIVLLHYLWEDFMETPTIVTLDSRNLPVHRIKFPAVAICSVNKISRKRATEFATYLNQFTTKKRVSEVLSDIELLGNLYDFNLKNAERLALVQDFFDDFDNYTSIDGPMRRMVQLAPKCDEILKECRWDGSIYDCEDLFNFRITYDGFCCVFNYMRKVSKRLRRATQMNKTAPKEPMRPNGAGVQRGLRLTLNNNVNDYFFSTFPAIGFTVQIFYPNDFPDKMSGSLSEAFINAGTEALISMEFSMTKTSEAVKILPIELRRCKFQSERKTIFGPYRYSDCLVECKIRSMQSLCNCVPFTVPVLEEDDGTDRLPLCTLIDIPCLHKYKAKWSRYYPNDPNGVESDILRQEKHDSINCPECLPDCNSIAYQPSVISTSLHNESNTTHVNIFFNSAFGNAYKIDVTQTWFEVISNFGGFLSLLMGVSVISLIEVFILLFRLGKYCSNKITSTS</sequence>
<keyword evidence="7" id="KW-0915">Sodium</keyword>
<dbReference type="GO" id="GO:0005886">
    <property type="term" value="C:plasma membrane"/>
    <property type="evidence" value="ECO:0007669"/>
    <property type="project" value="TreeGrafter"/>
</dbReference>
<dbReference type="InterPro" id="IPR001873">
    <property type="entry name" value="ENaC"/>
</dbReference>
<keyword evidence="3 12" id="KW-0813">Transport</keyword>
<dbReference type="Gene3D" id="2.60.470.10">
    <property type="entry name" value="Acid-sensing ion channels like domains"/>
    <property type="match status" value="1"/>
</dbReference>
<dbReference type="GO" id="GO:0015280">
    <property type="term" value="F:ligand-gated sodium channel activity"/>
    <property type="evidence" value="ECO:0007669"/>
    <property type="project" value="TreeGrafter"/>
</dbReference>
<comment type="similarity">
    <text evidence="2 12">Belongs to the amiloride-sensitive sodium channel (TC 1.A.6) family.</text>
</comment>
<keyword evidence="5 12" id="KW-0812">Transmembrane</keyword>
<dbReference type="EMBL" id="OU896716">
    <property type="protein sequence ID" value="CAH1117523.1"/>
    <property type="molecule type" value="Genomic_DNA"/>
</dbReference>
<protein>
    <recommendedName>
        <fullName evidence="16">Sodium channel protein Nach</fullName>
    </recommendedName>
</protein>
<feature type="transmembrane region" description="Helical" evidence="13">
    <location>
        <begin position="67"/>
        <end position="87"/>
    </location>
</feature>
<evidence type="ECO:0000256" key="10">
    <source>
        <dbReference type="ARBA" id="ARBA00023201"/>
    </source>
</evidence>
<keyword evidence="9 13" id="KW-0472">Membrane</keyword>
<keyword evidence="10 12" id="KW-0739">Sodium transport</keyword>
<dbReference type="PANTHER" id="PTHR11690">
    <property type="entry name" value="AMILORIDE-SENSITIVE SODIUM CHANNEL-RELATED"/>
    <property type="match status" value="1"/>
</dbReference>
<evidence type="ECO:0000256" key="7">
    <source>
        <dbReference type="ARBA" id="ARBA00023053"/>
    </source>
</evidence>
<dbReference type="PANTHER" id="PTHR11690:SF253">
    <property type="entry name" value="PICKPOCKET 18-RELATED"/>
    <property type="match status" value="1"/>
</dbReference>
<keyword evidence="4 12" id="KW-0894">Sodium channel</keyword>
<evidence type="ECO:0000256" key="1">
    <source>
        <dbReference type="ARBA" id="ARBA00004141"/>
    </source>
</evidence>
<proteinExistence type="inferred from homology"/>
<dbReference type="Proteomes" id="UP001153737">
    <property type="component" value="Chromosome 10"/>
</dbReference>
<evidence type="ECO:0008006" key="16">
    <source>
        <dbReference type="Google" id="ProtNLM"/>
    </source>
</evidence>
<dbReference type="OrthoDB" id="6436100at2759"/>
<evidence type="ECO:0000256" key="2">
    <source>
        <dbReference type="ARBA" id="ARBA00007193"/>
    </source>
</evidence>